<name>A0A9Q8Z5S6_CURCL</name>
<accession>A0A9Q8Z5S6</accession>
<reference evidence="5" key="1">
    <citation type="submission" date="2021-12" db="EMBL/GenBank/DDBJ databases">
        <title>Curvularia clavata genome.</title>
        <authorList>
            <person name="Cao Y."/>
        </authorList>
    </citation>
    <scope>NUCLEOTIDE SEQUENCE</scope>
    <source>
        <strain evidence="5">Yc1106</strain>
    </source>
</reference>
<dbReference type="PANTHER" id="PTHR11365">
    <property type="entry name" value="5-OXOPROLINASE RELATED"/>
    <property type="match status" value="1"/>
</dbReference>
<dbReference type="OrthoDB" id="5404895at2759"/>
<dbReference type="EMBL" id="CP089275">
    <property type="protein sequence ID" value="USP76351.1"/>
    <property type="molecule type" value="Genomic_DNA"/>
</dbReference>
<comment type="similarity">
    <text evidence="1">Belongs to the oxoprolinase family.</text>
</comment>
<dbReference type="Pfam" id="PF05378">
    <property type="entry name" value="Hydant_A_N"/>
    <property type="match status" value="1"/>
</dbReference>
<feature type="domain" description="Hydantoinase B/oxoprolinase" evidence="3">
    <location>
        <begin position="717"/>
        <end position="1247"/>
    </location>
</feature>
<dbReference type="VEuPathDB" id="FungiDB:yc1106_03625"/>
<feature type="domain" description="Hydantoinase/oxoprolinase N-terminal" evidence="4">
    <location>
        <begin position="7"/>
        <end position="189"/>
    </location>
</feature>
<protein>
    <submittedName>
        <fullName evidence="5">D-/L-hydantoinase subunit A</fullName>
    </submittedName>
</protein>
<dbReference type="GO" id="GO:0005829">
    <property type="term" value="C:cytosol"/>
    <property type="evidence" value="ECO:0007669"/>
    <property type="project" value="TreeGrafter"/>
</dbReference>
<evidence type="ECO:0000313" key="6">
    <source>
        <dbReference type="Proteomes" id="UP001056012"/>
    </source>
</evidence>
<dbReference type="Pfam" id="PF02538">
    <property type="entry name" value="Hydantoinase_B"/>
    <property type="match status" value="1"/>
</dbReference>
<evidence type="ECO:0000259" key="3">
    <source>
        <dbReference type="Pfam" id="PF02538"/>
    </source>
</evidence>
<evidence type="ECO:0000259" key="2">
    <source>
        <dbReference type="Pfam" id="PF01968"/>
    </source>
</evidence>
<dbReference type="PANTHER" id="PTHR11365:SF23">
    <property type="entry name" value="HYPOTHETICAL 5-OXOPROLINASE (EUROFUNG)-RELATED"/>
    <property type="match status" value="1"/>
</dbReference>
<dbReference type="InterPro" id="IPR003692">
    <property type="entry name" value="Hydantoinase_B"/>
</dbReference>
<dbReference type="GO" id="GO:0017168">
    <property type="term" value="F:5-oxoprolinase (ATP-hydrolyzing) activity"/>
    <property type="evidence" value="ECO:0007669"/>
    <property type="project" value="TreeGrafter"/>
</dbReference>
<dbReference type="GO" id="GO:0006749">
    <property type="term" value="P:glutathione metabolic process"/>
    <property type="evidence" value="ECO:0007669"/>
    <property type="project" value="TreeGrafter"/>
</dbReference>
<gene>
    <name evidence="5" type="ORF">yc1106_03625</name>
</gene>
<keyword evidence="6" id="KW-1185">Reference proteome</keyword>
<evidence type="ECO:0000256" key="1">
    <source>
        <dbReference type="ARBA" id="ARBA00010403"/>
    </source>
</evidence>
<organism evidence="5 6">
    <name type="scientific">Curvularia clavata</name>
    <dbReference type="NCBI Taxonomy" id="95742"/>
    <lineage>
        <taxon>Eukaryota</taxon>
        <taxon>Fungi</taxon>
        <taxon>Dikarya</taxon>
        <taxon>Ascomycota</taxon>
        <taxon>Pezizomycotina</taxon>
        <taxon>Dothideomycetes</taxon>
        <taxon>Pleosporomycetidae</taxon>
        <taxon>Pleosporales</taxon>
        <taxon>Pleosporineae</taxon>
        <taxon>Pleosporaceae</taxon>
        <taxon>Curvularia</taxon>
    </lineage>
</organism>
<dbReference type="InterPro" id="IPR002821">
    <property type="entry name" value="Hydantoinase_A"/>
</dbReference>
<dbReference type="Pfam" id="PF01968">
    <property type="entry name" value="Hydantoinase_A"/>
    <property type="match status" value="1"/>
</dbReference>
<dbReference type="InterPro" id="IPR008040">
    <property type="entry name" value="Hydant_A_N"/>
</dbReference>
<feature type="domain" description="Hydantoinase A/oxoprolinase" evidence="2">
    <location>
        <begin position="211"/>
        <end position="495"/>
    </location>
</feature>
<sequence>MAVPGYRLGVDVGGTFTDVCVITPNGEAIRTKVPTNVHDQSIGVQEGVQQARKILKDIYNWEGKFEYIHHGTTTATNAVLEGKGARCGVVVTKGHKDLLAVRRSHIPGGLGAWMNYNQPEPLVPLERTVEVKERIKIDGSIYCELDEKRFREDLQSLKEQEPQAIAVSLINSFANSAHEERIRSILHEEFDPHVEIVTSTDVLPEIQEYERTVTTAANAMVKPVVKKYMQNLQDKLANDTDIIRILKSDGDLTSVQLAGESPVRILMSGPAGGVKAVSHLVTKNTPYKNLITFDMGGTSTDCALLSGSDAIIRQETQIGHLSVRAPSVDVNTVGAGGGSIAIYNEFTKSLRVGPESSGATPGPAAYGKGGVQATVTDANLALGRLPSKLLGGSFELDVAASNAAVESIAKQMGINMTSAAEGIIDLVNESMHGALRLVSVEQGYDPRDFALVALGGAGPLHGNALGKLLGSWPVIVPPSPGVLCAQGDAITKMSYEQTCTYIRNFSQISEAELKKTLHELEQGGLTKMKASLANDAAKLHVLYQADMRYKGQAMTLTVGMESHELDGSTSLLENLRDRFNKAHHQQFGFSNADAEIETMRLRAKVVDASEEVTLKPLEQADTSEPWDGAVMAKQSITCDGKQVEATFWDRALLGGAGKKVFGPAVISEMDSNTLILPGYFGEIDSMGNILIWPVEKKASEKVVHTKESAQQLVKEYPIITTLIASALGSIRREMDTLMLRCAMSPAIREQQDEFNVITNTRGQMLVGQFGSFITEFLNGWDGTIEEGDIFITNDVYQVDGAVSHLNDVVALLPIYYEHRLIGWAANFGHLTDVQAKVPGSMSINAGTIYEDGLQIPIVKLFAKGVYNESLAAVLFRNSRAPDWFQSDLMALVTACRTAATRVVELCDRYTPEVYEAAIESLLVQNRAAIKTIIDEKISSQPSSFTDFIDDDGQGVGPYAVSCSMRKENGKLVFDWDGTSPQSSSAMNFYLSVNMFKMFIGYHLLAVYDPHAIVNDGFHDLLDVRIPTGTVLRPVRPAAVSCRTHLLGRVMDILQALFGQQNPEHRSAAGFSDSPHLFYSGFDPEGEFFLMYQIGFGGVPARPIGDGPDCHCLFPAIKSIPSESIELYFPIIIEANEALPDSGGAGYYRGGNAQRTIYRFLCEGDVSIHDDRWLISPWGVNGGKPGSRSRKVLYRNNSYGTEAEKEHIEMCHSKQDYIHVYPGQFSDLTFSGDVLEWVTWGGGGLGDPLTRPQEQVAKEVRRRLVTVEGAKANYGVIVDPKTFAVDEAATVRLRETQHKERAKTGYSTRGTIDRGGTLSEIMRRCEAETGLKPPTPQWEKKAYGPHVGLPYVKAWALPHRRAIHTQRDRNVLTIRKLRPRRETHLAATTNRARLDVHIVAVFKQNGVISRIRNINGANLRTARRRDAKDAAAASPSLDTGDVDVSVVCAVELACFVGKTKGSVTRSSAAIVAINGADFGVCDFLQQETTFADVLANDGADV</sequence>
<dbReference type="InterPro" id="IPR045079">
    <property type="entry name" value="Oxoprolinase-like"/>
</dbReference>
<evidence type="ECO:0000259" key="4">
    <source>
        <dbReference type="Pfam" id="PF05378"/>
    </source>
</evidence>
<evidence type="ECO:0000313" key="5">
    <source>
        <dbReference type="EMBL" id="USP76351.1"/>
    </source>
</evidence>
<dbReference type="Proteomes" id="UP001056012">
    <property type="component" value="Chromosome 2"/>
</dbReference>
<proteinExistence type="inferred from homology"/>